<proteinExistence type="predicted"/>
<keyword evidence="4" id="KW-1185">Reference proteome</keyword>
<dbReference type="GO" id="GO:0016787">
    <property type="term" value="F:hydrolase activity"/>
    <property type="evidence" value="ECO:0007669"/>
    <property type="project" value="UniProtKB-KW"/>
</dbReference>
<evidence type="ECO:0000259" key="2">
    <source>
        <dbReference type="Pfam" id="PF26345"/>
    </source>
</evidence>
<feature type="domain" description="ScoMcrA-like N-terminal head" evidence="2">
    <location>
        <begin position="23"/>
        <end position="81"/>
    </location>
</feature>
<dbReference type="EC" id="3.1.-.-" evidence="3"/>
<organism evidence="3 4">
    <name type="scientific">Ahrensia kielensis</name>
    <dbReference type="NCBI Taxonomy" id="76980"/>
    <lineage>
        <taxon>Bacteria</taxon>
        <taxon>Pseudomonadati</taxon>
        <taxon>Pseudomonadota</taxon>
        <taxon>Alphaproteobacteria</taxon>
        <taxon>Hyphomicrobiales</taxon>
        <taxon>Ahrensiaceae</taxon>
        <taxon>Ahrensia</taxon>
    </lineage>
</organism>
<dbReference type="GO" id="GO:0004519">
    <property type="term" value="F:endonuclease activity"/>
    <property type="evidence" value="ECO:0007669"/>
    <property type="project" value="UniProtKB-KW"/>
</dbReference>
<dbReference type="EMBL" id="JBBMQO010000003">
    <property type="protein sequence ID" value="MEM5501435.1"/>
    <property type="molecule type" value="Genomic_DNA"/>
</dbReference>
<keyword evidence="3" id="KW-0378">Hydrolase</keyword>
<reference evidence="3 4" key="1">
    <citation type="submission" date="2024-03" db="EMBL/GenBank/DDBJ databases">
        <title>Community enrichment and isolation of bacterial strains for fucoidan degradation.</title>
        <authorList>
            <person name="Sichert A."/>
        </authorList>
    </citation>
    <scope>NUCLEOTIDE SEQUENCE [LARGE SCALE GENOMIC DNA]</scope>
    <source>
        <strain evidence="3 4">AS62</strain>
    </source>
</reference>
<feature type="domain" description="HNH nuclease" evidence="1">
    <location>
        <begin position="144"/>
        <end position="193"/>
    </location>
</feature>
<dbReference type="Proteomes" id="UP001477870">
    <property type="component" value="Unassembled WGS sequence"/>
</dbReference>
<keyword evidence="3" id="KW-0255">Endonuclease</keyword>
<comment type="caution">
    <text evidence="3">The sequence shown here is derived from an EMBL/GenBank/DDBJ whole genome shotgun (WGS) entry which is preliminary data.</text>
</comment>
<dbReference type="RefSeq" id="WP_342847938.1">
    <property type="nucleotide sequence ID" value="NZ_JBBMQO010000003.1"/>
</dbReference>
<accession>A0ABU9T5M8</accession>
<dbReference type="InterPro" id="IPR058807">
    <property type="entry name" value="ScoMcrA_N"/>
</dbReference>
<protein>
    <submittedName>
        <fullName evidence="3">HNH endonuclease signature motif containing protein</fullName>
        <ecNumber evidence="3">3.1.-.-</ecNumber>
    </submittedName>
</protein>
<evidence type="ECO:0000313" key="4">
    <source>
        <dbReference type="Proteomes" id="UP001477870"/>
    </source>
</evidence>
<sequence length="239" mass="27654">MAKLTSLEDKELRAQETKYLQRLNYKHIEKSIEIFNSEDPDEFYKIAKSGKAKTAFIAFNGEKYPMKAILKRAMMISEGTQDLVFALKTQEHRRVVAKLGHKLAEKPSNYISYDEKKKFWSRIRRRENQSAFRTSLFSHYGGVCCVTGCDASKALDAAHIQAWSVEENSELKNGLILRADIHRLFDSGRLSIHPETHAVHMHKSLENSYGEFQSSQLKYEIELNEIANKALVERWLNRL</sequence>
<dbReference type="Pfam" id="PF13391">
    <property type="entry name" value="HNH_2"/>
    <property type="match status" value="1"/>
</dbReference>
<evidence type="ECO:0000259" key="1">
    <source>
        <dbReference type="Pfam" id="PF13391"/>
    </source>
</evidence>
<gene>
    <name evidence="3" type="ORF">WNY59_07515</name>
</gene>
<dbReference type="InterPro" id="IPR003615">
    <property type="entry name" value="HNH_nuc"/>
</dbReference>
<keyword evidence="3" id="KW-0540">Nuclease</keyword>
<dbReference type="Pfam" id="PF26345">
    <property type="entry name" value="ScoMcrA_N"/>
    <property type="match status" value="1"/>
</dbReference>
<evidence type="ECO:0000313" key="3">
    <source>
        <dbReference type="EMBL" id="MEM5501435.1"/>
    </source>
</evidence>
<name>A0ABU9T5M8_9HYPH</name>